<keyword evidence="2" id="KW-0238">DNA-binding</keyword>
<dbReference type="STRING" id="157652.A0A371H9Y2"/>
<feature type="domain" description="NAC" evidence="5">
    <location>
        <begin position="15"/>
        <end position="167"/>
    </location>
</feature>
<dbReference type="AlphaFoldDB" id="A0A371H9Y2"/>
<dbReference type="PROSITE" id="PS51005">
    <property type="entry name" value="NAC"/>
    <property type="match status" value="1"/>
</dbReference>
<accession>A0A371H9Y2</accession>
<dbReference type="Pfam" id="PF02365">
    <property type="entry name" value="NAM"/>
    <property type="match status" value="1"/>
</dbReference>
<dbReference type="OrthoDB" id="1424968at2759"/>
<keyword evidence="4" id="KW-0539">Nucleus</keyword>
<dbReference type="Gene3D" id="2.170.150.80">
    <property type="entry name" value="NAC domain"/>
    <property type="match status" value="1"/>
</dbReference>
<dbReference type="Proteomes" id="UP000257109">
    <property type="component" value="Unassembled WGS sequence"/>
</dbReference>
<dbReference type="PANTHER" id="PTHR31744:SF114">
    <property type="entry name" value="PROTEIN CUP-SHAPED COTYLEDON 2"/>
    <property type="match status" value="1"/>
</dbReference>
<dbReference type="InterPro" id="IPR003441">
    <property type="entry name" value="NAC-dom"/>
</dbReference>
<dbReference type="PANTHER" id="PTHR31744">
    <property type="entry name" value="PROTEIN CUP-SHAPED COTYLEDON 2-RELATED"/>
    <property type="match status" value="1"/>
</dbReference>
<dbReference type="GO" id="GO:0000976">
    <property type="term" value="F:transcription cis-regulatory region binding"/>
    <property type="evidence" value="ECO:0007669"/>
    <property type="project" value="UniProtKB-ARBA"/>
</dbReference>
<feature type="non-terminal residue" evidence="6">
    <location>
        <position position="352"/>
    </location>
</feature>
<keyword evidence="7" id="KW-1185">Reference proteome</keyword>
<dbReference type="EMBL" id="QJKJ01003189">
    <property type="protein sequence ID" value="RDX99608.1"/>
    <property type="molecule type" value="Genomic_DNA"/>
</dbReference>
<reference evidence="6" key="1">
    <citation type="submission" date="2018-05" db="EMBL/GenBank/DDBJ databases">
        <title>Draft genome of Mucuna pruriens seed.</title>
        <authorList>
            <person name="Nnadi N.E."/>
            <person name="Vos R."/>
            <person name="Hasami M.H."/>
            <person name="Devisetty U.K."/>
            <person name="Aguiy J.C."/>
        </authorList>
    </citation>
    <scope>NUCLEOTIDE SEQUENCE [LARGE SCALE GENOMIC DNA]</scope>
    <source>
        <strain evidence="6">JCA_2017</strain>
    </source>
</reference>
<evidence type="ECO:0000259" key="5">
    <source>
        <dbReference type="PROSITE" id="PS51005"/>
    </source>
</evidence>
<organism evidence="6 7">
    <name type="scientific">Mucuna pruriens</name>
    <name type="common">Velvet bean</name>
    <name type="synonym">Dolichos pruriens</name>
    <dbReference type="NCBI Taxonomy" id="157652"/>
    <lineage>
        <taxon>Eukaryota</taxon>
        <taxon>Viridiplantae</taxon>
        <taxon>Streptophyta</taxon>
        <taxon>Embryophyta</taxon>
        <taxon>Tracheophyta</taxon>
        <taxon>Spermatophyta</taxon>
        <taxon>Magnoliopsida</taxon>
        <taxon>eudicotyledons</taxon>
        <taxon>Gunneridae</taxon>
        <taxon>Pentapetalae</taxon>
        <taxon>rosids</taxon>
        <taxon>fabids</taxon>
        <taxon>Fabales</taxon>
        <taxon>Fabaceae</taxon>
        <taxon>Papilionoideae</taxon>
        <taxon>50 kb inversion clade</taxon>
        <taxon>NPAAA clade</taxon>
        <taxon>indigoferoid/millettioid clade</taxon>
        <taxon>Phaseoleae</taxon>
        <taxon>Mucuna</taxon>
    </lineage>
</organism>
<feature type="non-terminal residue" evidence="6">
    <location>
        <position position="1"/>
    </location>
</feature>
<dbReference type="SUPFAM" id="SSF101941">
    <property type="entry name" value="NAC domain"/>
    <property type="match status" value="1"/>
</dbReference>
<gene>
    <name evidence="6" type="primary">NAC098</name>
    <name evidence="6" type="ORF">CR513_17303</name>
</gene>
<keyword evidence="3" id="KW-0804">Transcription</keyword>
<name>A0A371H9Y2_MUCPR</name>
<dbReference type="GO" id="GO:0006355">
    <property type="term" value="P:regulation of DNA-templated transcription"/>
    <property type="evidence" value="ECO:0007669"/>
    <property type="project" value="InterPro"/>
</dbReference>
<evidence type="ECO:0000313" key="7">
    <source>
        <dbReference type="Proteomes" id="UP000257109"/>
    </source>
</evidence>
<evidence type="ECO:0000313" key="6">
    <source>
        <dbReference type="EMBL" id="RDX99608.1"/>
    </source>
</evidence>
<comment type="caution">
    <text evidence="6">The sequence shown here is derived from an EMBL/GenBank/DDBJ whole genome shotgun (WGS) entry which is preliminary data.</text>
</comment>
<evidence type="ECO:0000256" key="3">
    <source>
        <dbReference type="ARBA" id="ARBA00023163"/>
    </source>
</evidence>
<keyword evidence="1" id="KW-0805">Transcription regulation</keyword>
<protein>
    <submittedName>
        <fullName evidence="6">Protein CUP-SHAPED COTYLEDON 2</fullName>
    </submittedName>
</protein>
<dbReference type="FunFam" id="2.170.150.80:FF:000006">
    <property type="entry name" value="NAC domain-containing protein 100-like"/>
    <property type="match status" value="1"/>
</dbReference>
<proteinExistence type="predicted"/>
<sequence>MDTSYHHLDHTEAHLPPGFRFHPTDEELITYYLLKKVMDSTFTGRAIAEVDLNKSEPWELPEKAKMGEKEWYFFSLRDRKYPTGLRTNRATEAGYWKATGKDREIYSSKTCSLVGMKKTLVFYRGRAPKGEKSNWVMHEYRLEGKFAYHYLSRNSKDEWVISRVFQKSNTSNGGSTMSATSGSKKTRMNTTTTTTSLCAEPSSPSSVYLPPLLDSSPYTATASFNDRHNCSYDSTIKREHVSCFSTIAAATAAAVSTTNNSNNFANATTSFDLPPSQPLATDPFARFQRNVGVSAFPSLRSLQDNLQLPFFFSPAAQPFSSDFLGWPMPEEQKLVEGGSNMALESSELDCMW</sequence>
<evidence type="ECO:0000256" key="4">
    <source>
        <dbReference type="ARBA" id="ARBA00023242"/>
    </source>
</evidence>
<evidence type="ECO:0000256" key="2">
    <source>
        <dbReference type="ARBA" id="ARBA00023125"/>
    </source>
</evidence>
<dbReference type="InterPro" id="IPR036093">
    <property type="entry name" value="NAC_dom_sf"/>
</dbReference>
<evidence type="ECO:0000256" key="1">
    <source>
        <dbReference type="ARBA" id="ARBA00023015"/>
    </source>
</evidence>